<proteinExistence type="inferred from homology"/>
<comment type="caution">
    <text evidence="12">The sequence shown here is derived from an EMBL/GenBank/DDBJ whole genome shotgun (WGS) entry which is preliminary data.</text>
</comment>
<keyword evidence="13" id="KW-1185">Reference proteome</keyword>
<dbReference type="InterPro" id="IPR022892">
    <property type="entry name" value="RNaseHI"/>
</dbReference>
<evidence type="ECO:0000256" key="5">
    <source>
        <dbReference type="ARBA" id="ARBA00012180"/>
    </source>
</evidence>
<dbReference type="CDD" id="cd09278">
    <property type="entry name" value="RNase_HI_prokaryote_like"/>
    <property type="match status" value="1"/>
</dbReference>
<dbReference type="PANTHER" id="PTHR10642:SF26">
    <property type="entry name" value="RIBONUCLEASE H1"/>
    <property type="match status" value="1"/>
</dbReference>
<comment type="subunit">
    <text evidence="4">Monomer.</text>
</comment>
<comment type="catalytic activity">
    <reaction evidence="1">
        <text>Endonucleolytic cleavage to 5'-phosphomonoester.</text>
        <dbReference type="EC" id="3.1.26.4"/>
    </reaction>
</comment>
<dbReference type="EMBL" id="JAHBCL010000026">
    <property type="protein sequence ID" value="MBS7527822.1"/>
    <property type="molecule type" value="Genomic_DNA"/>
</dbReference>
<feature type="domain" description="RNase H type-1" evidence="11">
    <location>
        <begin position="3"/>
        <end position="143"/>
    </location>
</feature>
<dbReference type="Pfam" id="PF00075">
    <property type="entry name" value="RNase_H"/>
    <property type="match status" value="1"/>
</dbReference>
<dbReference type="Gene3D" id="3.30.420.10">
    <property type="entry name" value="Ribonuclease H-like superfamily/Ribonuclease H"/>
    <property type="match status" value="1"/>
</dbReference>
<evidence type="ECO:0000313" key="13">
    <source>
        <dbReference type="Proteomes" id="UP000746471"/>
    </source>
</evidence>
<dbReference type="PANTHER" id="PTHR10642">
    <property type="entry name" value="RIBONUCLEASE H1"/>
    <property type="match status" value="1"/>
</dbReference>
<evidence type="ECO:0000256" key="8">
    <source>
        <dbReference type="ARBA" id="ARBA00022759"/>
    </source>
</evidence>
<comment type="cofactor">
    <cofactor evidence="2">
        <name>Mg(2+)</name>
        <dbReference type="ChEBI" id="CHEBI:18420"/>
    </cofactor>
</comment>
<evidence type="ECO:0000256" key="9">
    <source>
        <dbReference type="ARBA" id="ARBA00022801"/>
    </source>
</evidence>
<evidence type="ECO:0000256" key="1">
    <source>
        <dbReference type="ARBA" id="ARBA00000077"/>
    </source>
</evidence>
<keyword evidence="8" id="KW-0255">Endonuclease</keyword>
<dbReference type="PROSITE" id="PS50879">
    <property type="entry name" value="RNASE_H_1"/>
    <property type="match status" value="1"/>
</dbReference>
<evidence type="ECO:0000256" key="7">
    <source>
        <dbReference type="ARBA" id="ARBA00022723"/>
    </source>
</evidence>
<evidence type="ECO:0000259" key="11">
    <source>
        <dbReference type="PROSITE" id="PS50879"/>
    </source>
</evidence>
<gene>
    <name evidence="12" type="ORF">KHM83_14145</name>
</gene>
<dbReference type="InterPro" id="IPR036397">
    <property type="entry name" value="RNaseH_sf"/>
</dbReference>
<reference evidence="12 13" key="1">
    <citation type="submission" date="2021-05" db="EMBL/GenBank/DDBJ databases">
        <title>Fusibacter ferrireducens sp. nov., an anaerobic, sulfur- and Fe-reducing bacterium isolated from the mangrove sediment.</title>
        <authorList>
            <person name="Qiu D."/>
        </authorList>
    </citation>
    <scope>NUCLEOTIDE SEQUENCE [LARGE SCALE GENOMIC DNA]</scope>
    <source>
        <strain evidence="12 13">DSM 12116</strain>
    </source>
</reference>
<evidence type="ECO:0000256" key="2">
    <source>
        <dbReference type="ARBA" id="ARBA00001946"/>
    </source>
</evidence>
<dbReference type="Proteomes" id="UP000746471">
    <property type="component" value="Unassembled WGS sequence"/>
</dbReference>
<evidence type="ECO:0000256" key="10">
    <source>
        <dbReference type="ARBA" id="ARBA00022842"/>
    </source>
</evidence>
<dbReference type="InterPro" id="IPR050092">
    <property type="entry name" value="RNase_H"/>
</dbReference>
<keyword evidence="6" id="KW-0540">Nuclease</keyword>
<name>A0ABS5PUU2_9FIRM</name>
<evidence type="ECO:0000256" key="4">
    <source>
        <dbReference type="ARBA" id="ARBA00011245"/>
    </source>
</evidence>
<keyword evidence="9" id="KW-0378">Hydrolase</keyword>
<dbReference type="InterPro" id="IPR012337">
    <property type="entry name" value="RNaseH-like_sf"/>
</dbReference>
<dbReference type="SUPFAM" id="SSF53098">
    <property type="entry name" value="Ribonuclease H-like"/>
    <property type="match status" value="1"/>
</dbReference>
<comment type="similarity">
    <text evidence="3">Belongs to the RNase H family.</text>
</comment>
<keyword evidence="10" id="KW-0460">Magnesium</keyword>
<accession>A0ABS5PUU2</accession>
<dbReference type="InterPro" id="IPR002156">
    <property type="entry name" value="RNaseH_domain"/>
</dbReference>
<evidence type="ECO:0000256" key="6">
    <source>
        <dbReference type="ARBA" id="ARBA00022722"/>
    </source>
</evidence>
<organism evidence="12 13">
    <name type="scientific">Fusibacter paucivorans</name>
    <dbReference type="NCBI Taxonomy" id="76009"/>
    <lineage>
        <taxon>Bacteria</taxon>
        <taxon>Bacillati</taxon>
        <taxon>Bacillota</taxon>
        <taxon>Clostridia</taxon>
        <taxon>Eubacteriales</taxon>
        <taxon>Eubacteriales Family XII. Incertae Sedis</taxon>
        <taxon>Fusibacter</taxon>
    </lineage>
</organism>
<keyword evidence="7" id="KW-0479">Metal-binding</keyword>
<protein>
    <recommendedName>
        <fullName evidence="5">ribonuclease H</fullName>
        <ecNumber evidence="5">3.1.26.4</ecNumber>
    </recommendedName>
</protein>
<sequence length="144" mass="16515">MTKRTITEIYTDGSYNESLETGGGCFLIKATDGAYQANHFPISGKGSSRIELETVIAALSAYSDDVRIVTDSQYVRKGITEWIQHWQHNHWMTANGTKAKNIGLWQQLHELCALRYIEFQWVKAHRQQFENTYCDLLAKEAAKR</sequence>
<dbReference type="EC" id="3.1.26.4" evidence="5"/>
<evidence type="ECO:0000256" key="3">
    <source>
        <dbReference type="ARBA" id="ARBA00005300"/>
    </source>
</evidence>
<evidence type="ECO:0000313" key="12">
    <source>
        <dbReference type="EMBL" id="MBS7527822.1"/>
    </source>
</evidence>